<dbReference type="Pfam" id="PF04451">
    <property type="entry name" value="Capsid_NCLDV"/>
    <property type="match status" value="1"/>
</dbReference>
<sequence length="410" mass="45275">MSGGLIQLVATGTQDIFLTGNSQITFWSMVYRRHTNFAVESFEVQFSGTVDFGRKATCLIPRNGDLIHKMYLEIGLPALTNTPGKSVCWAREIGHVLISEAYIDIGGTTIDKHYGIWLSIWNELTQTAEKEDTYRVTIGDTTALTDYTDTTKVSTSATTIQVPLQFWFNQNPGLALPLVSLMYHEVKLGIQLRPASECYVTSDGLAPSSGTPVLTSCSLFIDYVFLDSEERKMFSQNSHEYLITQLQYNGGESVTTSTARLKLNFSHPTKELIWTAQPADNLSGGKNRWIDWTDNGTGTKPFAGADTVAQAKIQVNNNDRISLRSSAYYSRIVPLYCHTRGPSTGIYVYSFALKPEEHQPSGSINLSRIESTTLFLNLTTGTRPVTVHVFAVSYNVLRIVSGLGGLAFAS</sequence>
<dbReference type="InterPro" id="IPR016112">
    <property type="entry name" value="VP_dsDNA_II"/>
</dbReference>
<organism evidence="3 4">
    <name type="scientific">Gonapodya prolifera (strain JEL478)</name>
    <name type="common">Monoblepharis prolifera</name>
    <dbReference type="NCBI Taxonomy" id="1344416"/>
    <lineage>
        <taxon>Eukaryota</taxon>
        <taxon>Fungi</taxon>
        <taxon>Fungi incertae sedis</taxon>
        <taxon>Chytridiomycota</taxon>
        <taxon>Chytridiomycota incertae sedis</taxon>
        <taxon>Monoblepharidomycetes</taxon>
        <taxon>Monoblepharidales</taxon>
        <taxon>Gonapodyaceae</taxon>
        <taxon>Gonapodya</taxon>
    </lineage>
</organism>
<dbReference type="OrthoDB" id="2123341at2759"/>
<dbReference type="SUPFAM" id="SSF49749">
    <property type="entry name" value="Group II dsDNA viruses VP"/>
    <property type="match status" value="2"/>
</dbReference>
<evidence type="ECO:0000313" key="4">
    <source>
        <dbReference type="Proteomes" id="UP000070544"/>
    </source>
</evidence>
<accession>A0A138ZWU4</accession>
<dbReference type="InterPro" id="IPR038519">
    <property type="entry name" value="MCP_C_sf"/>
</dbReference>
<dbReference type="Pfam" id="PF16903">
    <property type="entry name" value="Capsid_N"/>
    <property type="match status" value="1"/>
</dbReference>
<dbReference type="Gene3D" id="2.70.9.10">
    <property type="entry name" value="Adenovirus Type 2 Hexon, domain 4"/>
    <property type="match status" value="1"/>
</dbReference>
<dbReference type="GO" id="GO:0005198">
    <property type="term" value="F:structural molecule activity"/>
    <property type="evidence" value="ECO:0007669"/>
    <property type="project" value="InterPro"/>
</dbReference>
<dbReference type="Proteomes" id="UP000070544">
    <property type="component" value="Unassembled WGS sequence"/>
</dbReference>
<evidence type="ECO:0000259" key="2">
    <source>
        <dbReference type="Pfam" id="PF16903"/>
    </source>
</evidence>
<protein>
    <submittedName>
        <fullName evidence="3">Uncharacterized protein</fullName>
    </submittedName>
</protein>
<evidence type="ECO:0000259" key="1">
    <source>
        <dbReference type="Pfam" id="PF04451"/>
    </source>
</evidence>
<dbReference type="AlphaFoldDB" id="A0A138ZWU4"/>
<dbReference type="Gene3D" id="2.70.9.20">
    <property type="entry name" value="Major capsid protein Vp54"/>
    <property type="match status" value="1"/>
</dbReference>
<proteinExistence type="predicted"/>
<dbReference type="EMBL" id="KQ965906">
    <property type="protein sequence ID" value="KXS08972.1"/>
    <property type="molecule type" value="Genomic_DNA"/>
</dbReference>
<gene>
    <name evidence="3" type="ORF">M427DRAFT_50137</name>
</gene>
<keyword evidence="4" id="KW-1185">Reference proteome</keyword>
<feature type="domain" description="Major capsid protein N-terminal" evidence="2">
    <location>
        <begin position="25"/>
        <end position="227"/>
    </location>
</feature>
<name>A0A138ZWU4_GONPJ</name>
<reference evidence="3 4" key="1">
    <citation type="journal article" date="2015" name="Genome Biol. Evol.">
        <title>Phylogenomic analyses indicate that early fungi evolved digesting cell walls of algal ancestors of land plants.</title>
        <authorList>
            <person name="Chang Y."/>
            <person name="Wang S."/>
            <person name="Sekimoto S."/>
            <person name="Aerts A.L."/>
            <person name="Choi C."/>
            <person name="Clum A."/>
            <person name="LaButti K.M."/>
            <person name="Lindquist E.A."/>
            <person name="Yee Ngan C."/>
            <person name="Ohm R.A."/>
            <person name="Salamov A.A."/>
            <person name="Grigoriev I.V."/>
            <person name="Spatafora J.W."/>
            <person name="Berbee M.L."/>
        </authorList>
    </citation>
    <scope>NUCLEOTIDE SEQUENCE [LARGE SCALE GENOMIC DNA]</scope>
    <source>
        <strain evidence="3 4">JEL478</strain>
    </source>
</reference>
<feature type="domain" description="Major capsid protein C-terminal" evidence="1">
    <location>
        <begin position="230"/>
        <end position="405"/>
    </location>
</feature>
<dbReference type="InterPro" id="IPR031654">
    <property type="entry name" value="Capsid_N"/>
</dbReference>
<evidence type="ECO:0000313" key="3">
    <source>
        <dbReference type="EMBL" id="KXS08972.1"/>
    </source>
</evidence>
<dbReference type="InterPro" id="IPR007542">
    <property type="entry name" value="MCP_C"/>
</dbReference>